<evidence type="ECO:0000256" key="1">
    <source>
        <dbReference type="SAM" id="MobiDB-lite"/>
    </source>
</evidence>
<evidence type="ECO:0000313" key="3">
    <source>
        <dbReference type="Proteomes" id="UP001154322"/>
    </source>
</evidence>
<sequence length="57" mass="5924">MIGCDIHRLNAAGPAADQAIHAEPGQQRHENPSSLAACFRKGGSTDRSLNETPDGPG</sequence>
<gene>
    <name evidence="2" type="ORF">WJ0W_001412</name>
</gene>
<organism evidence="2 3">
    <name type="scientific">Paenibacillus melissococcoides</name>
    <dbReference type="NCBI Taxonomy" id="2912268"/>
    <lineage>
        <taxon>Bacteria</taxon>
        <taxon>Bacillati</taxon>
        <taxon>Bacillota</taxon>
        <taxon>Bacilli</taxon>
        <taxon>Bacillales</taxon>
        <taxon>Paenibacillaceae</taxon>
        <taxon>Paenibacillus</taxon>
    </lineage>
</organism>
<reference evidence="2" key="1">
    <citation type="submission" date="2022-06" db="EMBL/GenBank/DDBJ databases">
        <authorList>
            <person name="Dietemann V."/>
            <person name="Ory F."/>
            <person name="Dainat B."/>
            <person name="Oberhansli S."/>
        </authorList>
    </citation>
    <scope>NUCLEOTIDE SEQUENCE</scope>
    <source>
        <strain evidence="2">Ena-SAMPLE-TAB-26-04-2022-14:26:32:270-5432</strain>
    </source>
</reference>
<proteinExistence type="predicted"/>
<accession>A0ABM9FY71</accession>
<dbReference type="Proteomes" id="UP001154322">
    <property type="component" value="Unassembled WGS sequence"/>
</dbReference>
<keyword evidence="3" id="KW-1185">Reference proteome</keyword>
<evidence type="ECO:0000313" key="2">
    <source>
        <dbReference type="EMBL" id="CAH8244174.1"/>
    </source>
</evidence>
<feature type="region of interest" description="Disordered" evidence="1">
    <location>
        <begin position="15"/>
        <end position="57"/>
    </location>
</feature>
<protein>
    <submittedName>
        <fullName evidence="2">Uncharacterized protein</fullName>
    </submittedName>
</protein>
<name>A0ABM9FY71_9BACL</name>
<dbReference type="EMBL" id="CALYLO010000001">
    <property type="protein sequence ID" value="CAH8244174.1"/>
    <property type="molecule type" value="Genomic_DNA"/>
</dbReference>
<comment type="caution">
    <text evidence="2">The sequence shown here is derived from an EMBL/GenBank/DDBJ whole genome shotgun (WGS) entry which is preliminary data.</text>
</comment>
<dbReference type="RefSeq" id="WP_213426966.1">
    <property type="nucleotide sequence ID" value="NZ_AP031286.1"/>
</dbReference>